<keyword evidence="3" id="KW-1185">Reference proteome</keyword>
<reference evidence="2" key="1">
    <citation type="journal article" date="2023" name="G3 (Bethesda)">
        <title>Whole genome assembly and annotation of the endangered Caribbean coral Acropora cervicornis.</title>
        <authorList>
            <person name="Selwyn J.D."/>
            <person name="Vollmer S.V."/>
        </authorList>
    </citation>
    <scope>NUCLEOTIDE SEQUENCE</scope>
    <source>
        <strain evidence="2">K2</strain>
    </source>
</reference>
<evidence type="ECO:0000313" key="3">
    <source>
        <dbReference type="Proteomes" id="UP001249851"/>
    </source>
</evidence>
<feature type="chain" id="PRO_5042053786" evidence="1">
    <location>
        <begin position="20"/>
        <end position="161"/>
    </location>
</feature>
<dbReference type="Proteomes" id="UP001249851">
    <property type="component" value="Unassembled WGS sequence"/>
</dbReference>
<accession>A0AAD9QUF8</accession>
<dbReference type="EMBL" id="JARQWQ010000014">
    <property type="protein sequence ID" value="KAK2567704.1"/>
    <property type="molecule type" value="Genomic_DNA"/>
</dbReference>
<organism evidence="2 3">
    <name type="scientific">Acropora cervicornis</name>
    <name type="common">Staghorn coral</name>
    <dbReference type="NCBI Taxonomy" id="6130"/>
    <lineage>
        <taxon>Eukaryota</taxon>
        <taxon>Metazoa</taxon>
        <taxon>Cnidaria</taxon>
        <taxon>Anthozoa</taxon>
        <taxon>Hexacorallia</taxon>
        <taxon>Scleractinia</taxon>
        <taxon>Astrocoeniina</taxon>
        <taxon>Acroporidae</taxon>
        <taxon>Acropora</taxon>
    </lineage>
</organism>
<dbReference type="AlphaFoldDB" id="A0AAD9QUF8"/>
<feature type="signal peptide" evidence="1">
    <location>
        <begin position="1"/>
        <end position="19"/>
    </location>
</feature>
<sequence>MPLIVLSLSFLCFTVYVNSQGCVEGDIDCNKAVPTAFKLSDASCRCDDASHDGALKFANNEVYVCSDKEWKMVPLQATSVVSGPYGSEGNPGLSCDNIYDERIRDGSLEDGIYWMRMPSILGSRKHEAFPVYCDMKNKGMVVLNKYICSLCRNEVSSQGFN</sequence>
<gene>
    <name evidence="2" type="ORF">P5673_008561</name>
</gene>
<protein>
    <submittedName>
        <fullName evidence="2">Uncharacterized protein</fullName>
    </submittedName>
</protein>
<name>A0AAD9QUF8_ACRCE</name>
<comment type="caution">
    <text evidence="2">The sequence shown here is derived from an EMBL/GenBank/DDBJ whole genome shotgun (WGS) entry which is preliminary data.</text>
</comment>
<evidence type="ECO:0000256" key="1">
    <source>
        <dbReference type="SAM" id="SignalP"/>
    </source>
</evidence>
<reference evidence="2" key="2">
    <citation type="journal article" date="2023" name="Science">
        <title>Genomic signatures of disease resistance in endangered staghorn corals.</title>
        <authorList>
            <person name="Vollmer S.V."/>
            <person name="Selwyn J.D."/>
            <person name="Despard B.A."/>
            <person name="Roesel C.L."/>
        </authorList>
    </citation>
    <scope>NUCLEOTIDE SEQUENCE</scope>
    <source>
        <strain evidence="2">K2</strain>
    </source>
</reference>
<proteinExistence type="predicted"/>
<evidence type="ECO:0000313" key="2">
    <source>
        <dbReference type="EMBL" id="KAK2567704.1"/>
    </source>
</evidence>
<keyword evidence="1" id="KW-0732">Signal</keyword>
<dbReference type="Gene3D" id="2.60.120.1000">
    <property type="match status" value="1"/>
</dbReference>